<dbReference type="PANTHER" id="PTHR11012">
    <property type="entry name" value="PROTEIN KINASE-LIKE DOMAIN-CONTAINING"/>
    <property type="match status" value="1"/>
</dbReference>
<dbReference type="AlphaFoldDB" id="A0A7R9FCD1"/>
<evidence type="ECO:0000256" key="1">
    <source>
        <dbReference type="SAM" id="MobiDB-lite"/>
    </source>
</evidence>
<dbReference type="Gene3D" id="3.90.1200.10">
    <property type="match status" value="1"/>
</dbReference>
<gene>
    <name evidence="3" type="ORF">TBIB3V08_LOCUS12807</name>
</gene>
<organism evidence="3">
    <name type="scientific">Timema bartmani</name>
    <dbReference type="NCBI Taxonomy" id="61472"/>
    <lineage>
        <taxon>Eukaryota</taxon>
        <taxon>Metazoa</taxon>
        <taxon>Ecdysozoa</taxon>
        <taxon>Arthropoda</taxon>
        <taxon>Hexapoda</taxon>
        <taxon>Insecta</taxon>
        <taxon>Pterygota</taxon>
        <taxon>Neoptera</taxon>
        <taxon>Polyneoptera</taxon>
        <taxon>Phasmatodea</taxon>
        <taxon>Timematodea</taxon>
        <taxon>Timematoidea</taxon>
        <taxon>Timematidae</taxon>
        <taxon>Timema</taxon>
    </lineage>
</organism>
<evidence type="ECO:0000259" key="2">
    <source>
        <dbReference type="SMART" id="SM00587"/>
    </source>
</evidence>
<evidence type="ECO:0000313" key="3">
    <source>
        <dbReference type="EMBL" id="CAD7450537.1"/>
    </source>
</evidence>
<dbReference type="PANTHER" id="PTHR11012:SF56">
    <property type="entry name" value="CHK KINASE-LIKE DOMAIN-CONTAINING PROTEIN-RELATED"/>
    <property type="match status" value="1"/>
</dbReference>
<reference evidence="3" key="1">
    <citation type="submission" date="2020-11" db="EMBL/GenBank/DDBJ databases">
        <authorList>
            <person name="Tran Van P."/>
        </authorList>
    </citation>
    <scope>NUCLEOTIDE SEQUENCE</scope>
</reference>
<dbReference type="InterPro" id="IPR011009">
    <property type="entry name" value="Kinase-like_dom_sf"/>
</dbReference>
<accession>A0A7R9FCD1</accession>
<dbReference type="SUPFAM" id="SSF56112">
    <property type="entry name" value="Protein kinase-like (PK-like)"/>
    <property type="match status" value="1"/>
</dbReference>
<protein>
    <recommendedName>
        <fullName evidence="2">CHK kinase-like domain-containing protein</fullName>
    </recommendedName>
</protein>
<dbReference type="InterPro" id="IPR004119">
    <property type="entry name" value="EcKL"/>
</dbReference>
<proteinExistence type="predicted"/>
<feature type="region of interest" description="Disordered" evidence="1">
    <location>
        <begin position="1"/>
        <end position="23"/>
    </location>
</feature>
<sequence>MCAQQKKRTGSRQDLERHIEMSGSKKWATLTQKKKDLSESNSYREWRIGTPNSYSRMTAVEEEVPSWLNDGFLQEILREFLDDPVITVVQSSVKDAVAKGENFISKLYKVTVEFKDRREEYQKRSFITKILPFTEETRKIFSESSAFPSEIRMLSDTLPKMYSLIDKAAPGRYKEFGPKCVYFKDTSPFILMMEDLCDQGFKMAERRKGLNLEHCLMVMRALGRFHASSFVVQEEDPILAEFYKDNSVTEDATVPLLEGLLSFSLKAMTSAVESWPDVGATYAAKLRVRGETIMADLKKLMKPDGNPFNVLIHGDLWVNNMMFKYDEVTGGVQEIKFIDFQLTRYTSPALDLHYFIQTSPSEEVSVAHTDKLLKEYHKELSKSMELLGRGDKVISFQDLLDEYERKYLYCFFAIVIILPMVLSDPSDGFDLEMSLQKEDSTTKLDNDMAKNETLMKALKRILPILVTKGVI</sequence>
<dbReference type="SMART" id="SM00587">
    <property type="entry name" value="CHK"/>
    <property type="match status" value="1"/>
</dbReference>
<feature type="compositionally biased region" description="Basic and acidic residues" evidence="1">
    <location>
        <begin position="11"/>
        <end position="20"/>
    </location>
</feature>
<dbReference type="InterPro" id="IPR015897">
    <property type="entry name" value="CHK_kinase-like"/>
</dbReference>
<name>A0A7R9FCD1_9NEOP</name>
<feature type="domain" description="CHK kinase-like" evidence="2">
    <location>
        <begin position="191"/>
        <end position="386"/>
    </location>
</feature>
<dbReference type="EMBL" id="OD576050">
    <property type="protein sequence ID" value="CAD7450537.1"/>
    <property type="molecule type" value="Genomic_DNA"/>
</dbReference>
<dbReference type="Pfam" id="PF02958">
    <property type="entry name" value="EcKL"/>
    <property type="match status" value="1"/>
</dbReference>
<feature type="compositionally biased region" description="Basic residues" evidence="1">
    <location>
        <begin position="1"/>
        <end position="10"/>
    </location>
</feature>